<keyword evidence="1" id="KW-0812">Transmembrane</keyword>
<organism evidence="2 3">
    <name type="scientific">Roseobacter litoralis (strain ATCC 49566 / DSM 6996 / JCM 21268 / NBRC 15278 / OCh 149)</name>
    <dbReference type="NCBI Taxonomy" id="391595"/>
    <lineage>
        <taxon>Bacteria</taxon>
        <taxon>Pseudomonadati</taxon>
        <taxon>Pseudomonadota</taxon>
        <taxon>Alphaproteobacteria</taxon>
        <taxon>Rhodobacterales</taxon>
        <taxon>Roseobacteraceae</taxon>
        <taxon>Roseobacter</taxon>
    </lineage>
</organism>
<name>F7Z9U0_ROSLO</name>
<keyword evidence="3" id="KW-1185">Reference proteome</keyword>
<protein>
    <submittedName>
        <fullName evidence="2">Uncharacterized protein</fullName>
    </submittedName>
</protein>
<evidence type="ECO:0000256" key="1">
    <source>
        <dbReference type="SAM" id="Phobius"/>
    </source>
</evidence>
<dbReference type="AlphaFoldDB" id="F7Z9U0"/>
<sequence>MVENIRCNGEHVFDEFLGGDSDVSTRPKDISDKNHCFHIRDGRGGEAHVPFLSAATEKRNSIRRGVFSFICRAACLVAAGAIALRAFQ</sequence>
<keyword evidence="1" id="KW-1133">Transmembrane helix</keyword>
<evidence type="ECO:0000313" key="2">
    <source>
        <dbReference type="EMBL" id="AEI92899.1"/>
    </source>
</evidence>
<gene>
    <name evidence="2" type="ordered locus">RLO149_c008740</name>
</gene>
<dbReference type="HOGENOM" id="CLU_2467071_0_0_5"/>
<dbReference type="Proteomes" id="UP000001353">
    <property type="component" value="Chromosome"/>
</dbReference>
<dbReference type="KEGG" id="rli:RLO149_c008740"/>
<accession>F7Z9U0</accession>
<reference evidence="2 3" key="1">
    <citation type="journal article" date="2011" name="BMC Genomics">
        <title>Comparative genome analysis and genome-guided physiological analysis of Roseobacter litoralis.</title>
        <authorList>
            <person name="Kalhoefer D."/>
            <person name="Thole S."/>
            <person name="Voget S."/>
            <person name="Lehmann R."/>
            <person name="Liesegang H."/>
            <person name="Wollher A."/>
            <person name="Daniel R."/>
            <person name="Simon M."/>
            <person name="Brinkhoff T."/>
        </authorList>
    </citation>
    <scope>NUCLEOTIDE SEQUENCE [LARGE SCALE GENOMIC DNA]</scope>
    <source>
        <strain evidence="3">ATCC 49566 / DSM 6996 / JCM 21268 / NBRC 15278 / OCh 149</strain>
    </source>
</reference>
<evidence type="ECO:0000313" key="3">
    <source>
        <dbReference type="Proteomes" id="UP000001353"/>
    </source>
</evidence>
<dbReference type="EMBL" id="CP002623">
    <property type="protein sequence ID" value="AEI92899.1"/>
    <property type="molecule type" value="Genomic_DNA"/>
</dbReference>
<proteinExistence type="predicted"/>
<keyword evidence="1" id="KW-0472">Membrane</keyword>
<feature type="transmembrane region" description="Helical" evidence="1">
    <location>
        <begin position="66"/>
        <end position="87"/>
    </location>
</feature>